<evidence type="ECO:0000313" key="7">
    <source>
        <dbReference type="Proteomes" id="UP000282654"/>
    </source>
</evidence>
<comment type="similarity">
    <text evidence="5">Belongs to the UPF0182 family.</text>
</comment>
<evidence type="ECO:0000256" key="3">
    <source>
        <dbReference type="ARBA" id="ARBA00022989"/>
    </source>
</evidence>
<feature type="transmembrane region" description="Helical" evidence="5">
    <location>
        <begin position="163"/>
        <end position="184"/>
    </location>
</feature>
<dbReference type="RefSeq" id="WP_123926523.1">
    <property type="nucleotide sequence ID" value="NZ_RKRE01000001.1"/>
</dbReference>
<evidence type="ECO:0000256" key="4">
    <source>
        <dbReference type="ARBA" id="ARBA00023136"/>
    </source>
</evidence>
<comment type="subcellular location">
    <subcellularLocation>
        <location evidence="5">Cell membrane</location>
        <topology evidence="5">Multi-pass membrane protein</topology>
    </subcellularLocation>
</comment>
<proteinExistence type="inferred from homology"/>
<dbReference type="PANTHER" id="PTHR39344:SF1">
    <property type="entry name" value="UPF0182 PROTEIN SLL1060"/>
    <property type="match status" value="1"/>
</dbReference>
<dbReference type="PANTHER" id="PTHR39344">
    <property type="entry name" value="UPF0182 PROTEIN SLL1060"/>
    <property type="match status" value="1"/>
</dbReference>
<organism evidence="6 7">
    <name type="scientific">Thermodesulfitimonas autotrophica</name>
    <dbReference type="NCBI Taxonomy" id="1894989"/>
    <lineage>
        <taxon>Bacteria</taxon>
        <taxon>Bacillati</taxon>
        <taxon>Bacillota</taxon>
        <taxon>Clostridia</taxon>
        <taxon>Thermoanaerobacterales</taxon>
        <taxon>Thermoanaerobacteraceae</taxon>
        <taxon>Thermodesulfitimonas</taxon>
    </lineage>
</organism>
<keyword evidence="1 5" id="KW-1003">Cell membrane</keyword>
<dbReference type="OrthoDB" id="9763654at2"/>
<sequence>MRAGRWLVYLFLGLLLVLYILLGGAAHFYTDWLWFKSLGFQAVFWKTLLTKAGVRAVAGLAVFLFLFLNLWVTRRHFSRPLKVVAGEEQTLQLNPWFDVLSRRLLTLLFLFGSAAVAMIFSSLAGAKWLSWEQFLHPVGFGVQDPFFGKDLGFYLFSLPFYVFLYRFAFGVVLFTTLTVLLIYLLADPLKGYGWWRSPWVVRHLAFLGAVLFVLKAWGYYLHQFLIYYSERGAVFGPGYTDIHASLLAIRVLCFVALVMALVSLYGGIRGSFSYPAGAVAVLVAASFCLGVLYPAVVQKLVVEPNELERERPYIEKAIAFTRMAYGLDAIERRSFPAGKLLRPEDVAANRDAFANIRLWDWQPLKQTYSQLQEMRLYYQFHDIDIDRYRVNGEYRQVMVAARELNQEQLPQQAKTWVNRHLKYTHGYGIAMSPVNEVTPEGLPEFFFKDIPPQTTTDLKITRPEIYFGEVEAPYIIVGTRTGEFDYPRGDANVYTRYRGEGGVRLGGLGRRLMFALSFQDYRLLLSRDVTRDSRVLYYRDIGRRVRKIAPFLRYDHDPYVVLAGGRLFYLWDAYTTSHWFPYAEPHGEFNYIRNAVKVVVDAYTGEVRFYISDPGDPVVKSFARIFPSLFAPLEEMPRELKDHLRYPEDLFLVQAEMYAVYHMQDPQVFYNKEDKWVLPTELFGAEEVRMEPYYVITRLPGAKKPEFMLIMPFTPQNKKNMIAWLAARCDGENYGHLLVYEFPKQELVYGPMQVEARINQDAQISQQLTLWDQRGSRVIRGNLLIIPVKDALIYVEPLYLQAEQSRMPELRRVIVVHGDRIVMESTLAAALERLFAAGSPRSPAGTMEAAGRSVAELVGEANALYRRAEEALRTGDWAGYGKNLSALKEILTELEKRTRAADKVYK</sequence>
<keyword evidence="2 5" id="KW-0812">Transmembrane</keyword>
<keyword evidence="7" id="KW-1185">Reference proteome</keyword>
<dbReference type="GO" id="GO:0005886">
    <property type="term" value="C:plasma membrane"/>
    <property type="evidence" value="ECO:0007669"/>
    <property type="project" value="UniProtKB-SubCell"/>
</dbReference>
<name>A0A3N5AWQ1_9THEO</name>
<evidence type="ECO:0000256" key="2">
    <source>
        <dbReference type="ARBA" id="ARBA00022692"/>
    </source>
</evidence>
<dbReference type="Proteomes" id="UP000282654">
    <property type="component" value="Unassembled WGS sequence"/>
</dbReference>
<keyword evidence="4 5" id="KW-0472">Membrane</keyword>
<dbReference type="EMBL" id="RKRE01000001">
    <property type="protein sequence ID" value="RPF49313.1"/>
    <property type="molecule type" value="Genomic_DNA"/>
</dbReference>
<evidence type="ECO:0000256" key="5">
    <source>
        <dbReference type="HAMAP-Rule" id="MF_01600"/>
    </source>
</evidence>
<accession>A0A3N5AWQ1</accession>
<feature type="transmembrane region" description="Helical" evidence="5">
    <location>
        <begin position="204"/>
        <end position="222"/>
    </location>
</feature>
<evidence type="ECO:0000313" key="6">
    <source>
        <dbReference type="EMBL" id="RPF49313.1"/>
    </source>
</evidence>
<keyword evidence="3 5" id="KW-1133">Transmembrane helix</keyword>
<comment type="caution">
    <text evidence="6">The sequence shown here is derived from an EMBL/GenBank/DDBJ whole genome shotgun (WGS) entry which is preliminary data.</text>
</comment>
<gene>
    <name evidence="6" type="ORF">EDD75_0119</name>
</gene>
<feature type="transmembrane region" description="Helical" evidence="5">
    <location>
        <begin position="272"/>
        <end position="296"/>
    </location>
</feature>
<dbReference type="GO" id="GO:0005576">
    <property type="term" value="C:extracellular region"/>
    <property type="evidence" value="ECO:0007669"/>
    <property type="project" value="TreeGrafter"/>
</dbReference>
<dbReference type="AlphaFoldDB" id="A0A3N5AWQ1"/>
<feature type="transmembrane region" description="Helical" evidence="5">
    <location>
        <begin position="242"/>
        <end position="265"/>
    </location>
</feature>
<dbReference type="InterPro" id="IPR005372">
    <property type="entry name" value="UPF0182"/>
</dbReference>
<protein>
    <recommendedName>
        <fullName evidence="5">UPF0182 protein EDD75_0119</fullName>
    </recommendedName>
</protein>
<feature type="transmembrane region" description="Helical" evidence="5">
    <location>
        <begin position="52"/>
        <end position="72"/>
    </location>
</feature>
<feature type="transmembrane region" description="Helical" evidence="5">
    <location>
        <begin position="104"/>
        <end position="126"/>
    </location>
</feature>
<dbReference type="HAMAP" id="MF_01600">
    <property type="entry name" value="UPF0182"/>
    <property type="match status" value="1"/>
</dbReference>
<reference evidence="6 7" key="1">
    <citation type="submission" date="2018-11" db="EMBL/GenBank/DDBJ databases">
        <title>Genomic Encyclopedia of Type Strains, Phase IV (KMG-IV): sequencing the most valuable type-strain genomes for metagenomic binning, comparative biology and taxonomic classification.</title>
        <authorList>
            <person name="Goeker M."/>
        </authorList>
    </citation>
    <scope>NUCLEOTIDE SEQUENCE [LARGE SCALE GENOMIC DNA]</scope>
    <source>
        <strain evidence="6 7">DSM 102936</strain>
    </source>
</reference>
<evidence type="ECO:0000256" key="1">
    <source>
        <dbReference type="ARBA" id="ARBA00022475"/>
    </source>
</evidence>
<dbReference type="Pfam" id="PF03699">
    <property type="entry name" value="UPF0182"/>
    <property type="match status" value="1"/>
</dbReference>
<feature type="transmembrane region" description="Helical" evidence="5">
    <location>
        <begin position="7"/>
        <end position="29"/>
    </location>
</feature>